<feature type="transmembrane region" description="Helical" evidence="1">
    <location>
        <begin position="48"/>
        <end position="69"/>
    </location>
</feature>
<keyword evidence="1" id="KW-1133">Transmembrane helix</keyword>
<feature type="transmembrane region" description="Helical" evidence="1">
    <location>
        <begin position="89"/>
        <end position="113"/>
    </location>
</feature>
<sequence length="127" mass="14235">MPYYVGFNSLDHMSVVRTCTQASLGDGVISVLAFWSGAVIARSRGWIYTLPISSTVTYLASGVVITIFMEWLATEIWDRWEYASIMPELPILGTGMLPMLQWLILPPLILWVARQQTFTSQSKAICS</sequence>
<comment type="caution">
    <text evidence="2">The sequence shown here is derived from an EMBL/GenBank/DDBJ whole genome shotgun (WGS) entry which is preliminary data.</text>
</comment>
<organism evidence="2 3">
    <name type="scientific">Paraglaciecola mesophila KMM 241</name>
    <dbReference type="NCBI Taxonomy" id="1128912"/>
    <lineage>
        <taxon>Bacteria</taxon>
        <taxon>Pseudomonadati</taxon>
        <taxon>Pseudomonadota</taxon>
        <taxon>Gammaproteobacteria</taxon>
        <taxon>Alteromonadales</taxon>
        <taxon>Alteromonadaceae</taxon>
        <taxon>Paraglaciecola</taxon>
    </lineage>
</organism>
<accession>K6Y182</accession>
<reference evidence="2 3" key="1">
    <citation type="journal article" date="2017" name="Antonie Van Leeuwenhoek">
        <title>Rhizobium rhizosphaerae sp. nov., a novel species isolated from rice rhizosphere.</title>
        <authorList>
            <person name="Zhao J.J."/>
            <person name="Zhang J."/>
            <person name="Zhang R.J."/>
            <person name="Zhang C.W."/>
            <person name="Yin H.Q."/>
            <person name="Zhang X.X."/>
        </authorList>
    </citation>
    <scope>NUCLEOTIDE SEQUENCE [LARGE SCALE GENOMIC DNA]</scope>
    <source>
        <strain evidence="2 3">KMM 241</strain>
    </source>
</reference>
<evidence type="ECO:0000313" key="2">
    <source>
        <dbReference type="EMBL" id="GAC26599.1"/>
    </source>
</evidence>
<keyword evidence="1" id="KW-0812">Transmembrane</keyword>
<protein>
    <submittedName>
        <fullName evidence="2">Uncharacterized protein</fullName>
    </submittedName>
</protein>
<keyword evidence="1" id="KW-0472">Membrane</keyword>
<proteinExistence type="predicted"/>
<dbReference type="EMBL" id="BAEP01000080">
    <property type="protein sequence ID" value="GAC26599.1"/>
    <property type="molecule type" value="Genomic_DNA"/>
</dbReference>
<evidence type="ECO:0000313" key="3">
    <source>
        <dbReference type="Proteomes" id="UP000006263"/>
    </source>
</evidence>
<evidence type="ECO:0000256" key="1">
    <source>
        <dbReference type="SAM" id="Phobius"/>
    </source>
</evidence>
<feature type="transmembrane region" description="Helical" evidence="1">
    <location>
        <begin position="20"/>
        <end position="41"/>
    </location>
</feature>
<name>K6Y182_9ALTE</name>
<dbReference type="Proteomes" id="UP000006263">
    <property type="component" value="Unassembled WGS sequence"/>
</dbReference>
<gene>
    <name evidence="2" type="ORF">GMES_4328</name>
</gene>
<dbReference type="AlphaFoldDB" id="K6Y182"/>
<dbReference type="OrthoDB" id="512864at2"/>
<dbReference type="eggNOG" id="ENOG5032RTX">
    <property type="taxonomic scope" value="Bacteria"/>
</dbReference>